<dbReference type="Pfam" id="PF00482">
    <property type="entry name" value="T2SSF"/>
    <property type="match status" value="2"/>
</dbReference>
<keyword evidence="4" id="KW-1003">Cell membrane</keyword>
<dbReference type="PANTHER" id="PTHR30012">
    <property type="entry name" value="GENERAL SECRETION PATHWAY PROTEIN"/>
    <property type="match status" value="1"/>
</dbReference>
<sequence length="409" mass="44184">MATATKQFEFVARDAAGKEHKSTIEAPSSAAVAQRLRERGLTPLAVSEAGGKGLNAEINIPGLGERIGLKDIAIMSRQLAVMIGAGLSLLRALAILADQTENKALKKVIGEVRTDVETGSSFSKALGRHPETFPPIMINMVKAGEVGGFLDEVLVSIAENFENEVALRGKIKSAMTYPVVVFIIAILATAAMLIFIVPVFANMFSDLGGELPLPTQFLVYMSNIMTVAAPILLVGLIVFSFWWRKNKHKEKVRRAYQPMMLKLPIFGMLIRKIAVARFARSFGSMIRSGVPILQALDIVGQASGNIVVEDATRAVQQSVRKGNSLAKPLADSPVFPPMVVQMIAVGEDTGALDEMLDKIADFYDQEVESTTEQLTSLIEPIMIAVLGGLIGSMVIALYLPLFNIFELIG</sequence>
<keyword evidence="7 9" id="KW-0472">Membrane</keyword>
<evidence type="ECO:0000256" key="1">
    <source>
        <dbReference type="ARBA" id="ARBA00004651"/>
    </source>
</evidence>
<evidence type="ECO:0000313" key="11">
    <source>
        <dbReference type="EMBL" id="MDN4472789.1"/>
    </source>
</evidence>
<evidence type="ECO:0000256" key="6">
    <source>
        <dbReference type="ARBA" id="ARBA00022989"/>
    </source>
</evidence>
<name>A0ABT8G256_9MICO</name>
<dbReference type="Proteomes" id="UP001172738">
    <property type="component" value="Unassembled WGS sequence"/>
</dbReference>
<feature type="transmembrane region" description="Helical" evidence="9">
    <location>
        <begin position="220"/>
        <end position="243"/>
    </location>
</feature>
<dbReference type="PRINTS" id="PR00812">
    <property type="entry name" value="BCTERIALGSPF"/>
</dbReference>
<gene>
    <name evidence="11" type="ORF">QQX04_07265</name>
</gene>
<comment type="caution">
    <text evidence="11">The sequence shown here is derived from an EMBL/GenBank/DDBJ whole genome shotgun (WGS) entry which is preliminary data.</text>
</comment>
<evidence type="ECO:0000256" key="7">
    <source>
        <dbReference type="ARBA" id="ARBA00023136"/>
    </source>
</evidence>
<keyword evidence="3 8" id="KW-0813">Transport</keyword>
<feature type="domain" description="Type II secretion system protein GspF" evidence="10">
    <location>
        <begin position="76"/>
        <end position="198"/>
    </location>
</feature>
<comment type="similarity">
    <text evidence="2 8">Belongs to the GSP F family.</text>
</comment>
<evidence type="ECO:0000256" key="4">
    <source>
        <dbReference type="ARBA" id="ARBA00022475"/>
    </source>
</evidence>
<keyword evidence="12" id="KW-1185">Reference proteome</keyword>
<evidence type="ECO:0000256" key="5">
    <source>
        <dbReference type="ARBA" id="ARBA00022692"/>
    </source>
</evidence>
<evidence type="ECO:0000259" key="10">
    <source>
        <dbReference type="Pfam" id="PF00482"/>
    </source>
</evidence>
<dbReference type="PROSITE" id="PS00874">
    <property type="entry name" value="T2SP_F"/>
    <property type="match status" value="1"/>
</dbReference>
<dbReference type="InterPro" id="IPR001992">
    <property type="entry name" value="T2SS_GspF/T4SS_PilC_CS"/>
</dbReference>
<dbReference type="EMBL" id="JAUHPV010000003">
    <property type="protein sequence ID" value="MDN4472789.1"/>
    <property type="molecule type" value="Genomic_DNA"/>
</dbReference>
<keyword evidence="6 9" id="KW-1133">Transmembrane helix</keyword>
<evidence type="ECO:0000256" key="3">
    <source>
        <dbReference type="ARBA" id="ARBA00022448"/>
    </source>
</evidence>
<evidence type="ECO:0000256" key="2">
    <source>
        <dbReference type="ARBA" id="ARBA00005745"/>
    </source>
</evidence>
<feature type="transmembrane region" description="Helical" evidence="9">
    <location>
        <begin position="177"/>
        <end position="200"/>
    </location>
</feature>
<dbReference type="InterPro" id="IPR018076">
    <property type="entry name" value="T2SS_GspF_dom"/>
</dbReference>
<protein>
    <submittedName>
        <fullName evidence="11">Type II secretion system F family protein</fullName>
    </submittedName>
</protein>
<dbReference type="InterPro" id="IPR042094">
    <property type="entry name" value="T2SS_GspF_sf"/>
</dbReference>
<keyword evidence="5 8" id="KW-0812">Transmembrane</keyword>
<evidence type="ECO:0000313" key="12">
    <source>
        <dbReference type="Proteomes" id="UP001172738"/>
    </source>
</evidence>
<dbReference type="PANTHER" id="PTHR30012:SF0">
    <property type="entry name" value="TYPE II SECRETION SYSTEM PROTEIN F-RELATED"/>
    <property type="match status" value="1"/>
</dbReference>
<organism evidence="11 12">
    <name type="scientific">Demequina zhanjiangensis</name>
    <dbReference type="NCBI Taxonomy" id="3051659"/>
    <lineage>
        <taxon>Bacteria</taxon>
        <taxon>Bacillati</taxon>
        <taxon>Actinomycetota</taxon>
        <taxon>Actinomycetes</taxon>
        <taxon>Micrococcales</taxon>
        <taxon>Demequinaceae</taxon>
        <taxon>Demequina</taxon>
    </lineage>
</organism>
<accession>A0ABT8G256</accession>
<dbReference type="RefSeq" id="WP_301127668.1">
    <property type="nucleotide sequence ID" value="NZ_JAUHPV010000003.1"/>
</dbReference>
<feature type="transmembrane region" description="Helical" evidence="9">
    <location>
        <begin position="381"/>
        <end position="405"/>
    </location>
</feature>
<proteinExistence type="inferred from homology"/>
<comment type="subcellular location">
    <subcellularLocation>
        <location evidence="1 8">Cell membrane</location>
        <topology evidence="1 8">Multi-pass membrane protein</topology>
    </subcellularLocation>
</comment>
<feature type="domain" description="Type II secretion system protein GspF" evidence="10">
    <location>
        <begin position="278"/>
        <end position="400"/>
    </location>
</feature>
<evidence type="ECO:0000256" key="9">
    <source>
        <dbReference type="SAM" id="Phobius"/>
    </source>
</evidence>
<dbReference type="Gene3D" id="1.20.81.30">
    <property type="entry name" value="Type II secretion system (T2SS), domain F"/>
    <property type="match status" value="2"/>
</dbReference>
<reference evidence="11" key="1">
    <citation type="submission" date="2023-06" db="EMBL/GenBank/DDBJ databases">
        <title>SYSU T00b26.</title>
        <authorList>
            <person name="Gao L."/>
            <person name="Fang B.-Z."/>
            <person name="Li W.-J."/>
        </authorList>
    </citation>
    <scope>NUCLEOTIDE SEQUENCE</scope>
    <source>
        <strain evidence="11">SYSU T00b26</strain>
    </source>
</reference>
<evidence type="ECO:0000256" key="8">
    <source>
        <dbReference type="RuleBase" id="RU003923"/>
    </source>
</evidence>
<dbReference type="InterPro" id="IPR003004">
    <property type="entry name" value="GspF/PilC"/>
</dbReference>